<keyword evidence="4" id="KW-0238">DNA-binding</keyword>
<comment type="caution">
    <text evidence="9">The sequence shown here is derived from an EMBL/GenBank/DDBJ whole genome shotgun (WGS) entry which is preliminary data.</text>
</comment>
<reference evidence="9 10" key="1">
    <citation type="submission" date="2024-07" db="EMBL/GenBank/DDBJ databases">
        <title>Section-level genome sequencing and comparative genomics of Aspergillus sections Usti and Cavernicolus.</title>
        <authorList>
            <consortium name="Lawrence Berkeley National Laboratory"/>
            <person name="Nybo J.L."/>
            <person name="Vesth T.C."/>
            <person name="Theobald S."/>
            <person name="Frisvad J.C."/>
            <person name="Larsen T.O."/>
            <person name="Kjaerboelling I."/>
            <person name="Rothschild-Mancinelli K."/>
            <person name="Lyhne E.K."/>
            <person name="Kogle M.E."/>
            <person name="Barry K."/>
            <person name="Clum A."/>
            <person name="Na H."/>
            <person name="Ledsgaard L."/>
            <person name="Lin J."/>
            <person name="Lipzen A."/>
            <person name="Kuo A."/>
            <person name="Riley R."/>
            <person name="Mondo S."/>
            <person name="Labutti K."/>
            <person name="Haridas S."/>
            <person name="Pangalinan J."/>
            <person name="Salamov A.A."/>
            <person name="Simmons B.A."/>
            <person name="Magnuson J.K."/>
            <person name="Chen J."/>
            <person name="Drula E."/>
            <person name="Henrissat B."/>
            <person name="Wiebenga A."/>
            <person name="Lubbers R.J."/>
            <person name="Gomes A.C."/>
            <person name="Makela M.R."/>
            <person name="Stajich J."/>
            <person name="Grigoriev I.V."/>
            <person name="Mortensen U.H."/>
            <person name="De Vries R.P."/>
            <person name="Baker S.E."/>
            <person name="Andersen M.R."/>
        </authorList>
    </citation>
    <scope>NUCLEOTIDE SEQUENCE [LARGE SCALE GENOMIC DNA]</scope>
    <source>
        <strain evidence="9 10">CBS 209.92</strain>
    </source>
</reference>
<keyword evidence="5" id="KW-0804">Transcription</keyword>
<dbReference type="EMBL" id="JBFTWV010000086">
    <property type="protein sequence ID" value="KAL2788049.1"/>
    <property type="molecule type" value="Genomic_DNA"/>
</dbReference>
<dbReference type="PANTHER" id="PTHR46910">
    <property type="entry name" value="TRANSCRIPTION FACTOR PDR1"/>
    <property type="match status" value="1"/>
</dbReference>
<dbReference type="InterPro" id="IPR050987">
    <property type="entry name" value="AtrR-like"/>
</dbReference>
<dbReference type="CDD" id="cd00067">
    <property type="entry name" value="GAL4"/>
    <property type="match status" value="1"/>
</dbReference>
<evidence type="ECO:0000256" key="1">
    <source>
        <dbReference type="ARBA" id="ARBA00004123"/>
    </source>
</evidence>
<evidence type="ECO:0000313" key="10">
    <source>
        <dbReference type="Proteomes" id="UP001610563"/>
    </source>
</evidence>
<keyword evidence="3" id="KW-0805">Transcription regulation</keyword>
<evidence type="ECO:0000259" key="8">
    <source>
        <dbReference type="PROSITE" id="PS50048"/>
    </source>
</evidence>
<dbReference type="PANTHER" id="PTHR46910:SF37">
    <property type="entry name" value="ZN(II)2CYS6 TRANSCRIPTION FACTOR (EUROFUNG)"/>
    <property type="match status" value="1"/>
</dbReference>
<evidence type="ECO:0000256" key="5">
    <source>
        <dbReference type="ARBA" id="ARBA00023163"/>
    </source>
</evidence>
<keyword evidence="2" id="KW-0479">Metal-binding</keyword>
<keyword evidence="7" id="KW-0175">Coiled coil</keyword>
<dbReference type="PROSITE" id="PS50048">
    <property type="entry name" value="ZN2_CY6_FUNGAL_2"/>
    <property type="match status" value="1"/>
</dbReference>
<proteinExistence type="predicted"/>
<evidence type="ECO:0000313" key="9">
    <source>
        <dbReference type="EMBL" id="KAL2788049.1"/>
    </source>
</evidence>
<dbReference type="InterPro" id="IPR001138">
    <property type="entry name" value="Zn2Cys6_DnaBD"/>
</dbReference>
<organism evidence="9 10">
    <name type="scientific">Aspergillus keveii</name>
    <dbReference type="NCBI Taxonomy" id="714993"/>
    <lineage>
        <taxon>Eukaryota</taxon>
        <taxon>Fungi</taxon>
        <taxon>Dikarya</taxon>
        <taxon>Ascomycota</taxon>
        <taxon>Pezizomycotina</taxon>
        <taxon>Eurotiomycetes</taxon>
        <taxon>Eurotiomycetidae</taxon>
        <taxon>Eurotiales</taxon>
        <taxon>Aspergillaceae</taxon>
        <taxon>Aspergillus</taxon>
        <taxon>Aspergillus subgen. Nidulantes</taxon>
    </lineage>
</organism>
<evidence type="ECO:0000256" key="4">
    <source>
        <dbReference type="ARBA" id="ARBA00023125"/>
    </source>
</evidence>
<dbReference type="InterPro" id="IPR007219">
    <property type="entry name" value="XnlR_reg_dom"/>
</dbReference>
<dbReference type="SMART" id="SM00906">
    <property type="entry name" value="Fungal_trans"/>
    <property type="match status" value="1"/>
</dbReference>
<dbReference type="Gene3D" id="4.10.240.10">
    <property type="entry name" value="Zn(2)-C6 fungal-type DNA-binding domain"/>
    <property type="match status" value="1"/>
</dbReference>
<comment type="subcellular location">
    <subcellularLocation>
        <location evidence="1">Nucleus</location>
    </subcellularLocation>
</comment>
<gene>
    <name evidence="9" type="ORF">BJX66DRAFT_309679</name>
</gene>
<dbReference type="Proteomes" id="UP001610563">
    <property type="component" value="Unassembled WGS sequence"/>
</dbReference>
<dbReference type="Pfam" id="PF04082">
    <property type="entry name" value="Fungal_trans"/>
    <property type="match status" value="1"/>
</dbReference>
<dbReference type="InterPro" id="IPR036864">
    <property type="entry name" value="Zn2-C6_fun-type_DNA-bd_sf"/>
</dbReference>
<keyword evidence="10" id="KW-1185">Reference proteome</keyword>
<dbReference type="SUPFAM" id="SSF57701">
    <property type="entry name" value="Zn2/Cys6 DNA-binding domain"/>
    <property type="match status" value="1"/>
</dbReference>
<keyword evidence="6" id="KW-0539">Nucleus</keyword>
<protein>
    <recommendedName>
        <fullName evidence="8">Zn(2)-C6 fungal-type domain-containing protein</fullName>
    </recommendedName>
</protein>
<evidence type="ECO:0000256" key="2">
    <source>
        <dbReference type="ARBA" id="ARBA00022723"/>
    </source>
</evidence>
<evidence type="ECO:0000256" key="3">
    <source>
        <dbReference type="ARBA" id="ARBA00023015"/>
    </source>
</evidence>
<feature type="domain" description="Zn(2)-C6 fungal-type" evidence="8">
    <location>
        <begin position="6"/>
        <end position="38"/>
    </location>
</feature>
<dbReference type="CDD" id="cd12148">
    <property type="entry name" value="fungal_TF_MHR"/>
    <property type="match status" value="1"/>
</dbReference>
<name>A0ABR4FXQ1_9EURO</name>
<evidence type="ECO:0000256" key="6">
    <source>
        <dbReference type="ARBA" id="ARBA00023242"/>
    </source>
</evidence>
<evidence type="ECO:0000256" key="7">
    <source>
        <dbReference type="SAM" id="Coils"/>
    </source>
</evidence>
<accession>A0ABR4FXQ1</accession>
<sequence>MPRRRACDVCYKRKIQCSIKTQGDTCDWCTSQGVTCTFDRVIEKDPNKRTTSDVVQELSQRVDELEDALRSALSAHNTPTGALASPWSENSFPEATSRIAPDVARQRRAETFTVARPNLVTSPAEIPQPQRTYKLSRCHLGSNWYFKGVGLFSSRGRQWISEGTGESTFLENFDIFDNPLGQRQCRYLDSNVRLDRARPLPSESTCRYLFGVFLRSKTAIVFPVLDRALFEETIARAYDESAPDMVDRTSAQACIWAMLALVARTEEARQADTVPTPEDCVQEVRRLLILNNGAVSLDSLQATILLWSYQKMKGHCRKAATTFASACRTVCDLGGHALPSELAIQPQQIPMFDEHTRLHIRGLFWLCYSFDKDAAIRTGCHPLLTSAHCDLGGPREYSSPTARYNISRDINLAQIKETASRLLCSPRAFRYTESELLAHVRQLDDELEEWRMSIEPRSRLRLSIPPDYTLSTSSATTTPEARTRTINLQLDYLFTMINIHTLVRKCGDLTRNLPDDLHSVVHSSADLSIEASRSIYRFLNTVVDFWREDSIWVVAHYAPMAAMPLFLNIIIHPVGNPADSDLRILSSIGDITRGIPVEGLGAQEIEHVQEIGEFVMRLVRLSHSAAWKAKKGERELDLDIIHR</sequence>
<feature type="coiled-coil region" evidence="7">
    <location>
        <begin position="48"/>
        <end position="75"/>
    </location>
</feature>